<evidence type="ECO:0000313" key="6">
    <source>
        <dbReference type="Proteomes" id="UP000053780"/>
    </source>
</evidence>
<sequence>MNKIIVSNIPNNFTNDDIHKIFSLYGTIKNISNTQKAIFITYSSKQSCVEAINKLNGKLIKEQYIKVDWAYERDSKVYIHNIPIDTTLDELNTFFSYYGEILHIKFLKNILLLVFVNKKDASNLLLLNGKISFKKNYLKISTSTNSTTHKHCVYIYNVSNEVTEMDFLQMFSKYGEIISSGIKNNKGYVNFEKESSALKAVKYMDGKK</sequence>
<dbReference type="Proteomes" id="UP000053780">
    <property type="component" value="Unassembled WGS sequence"/>
</dbReference>
<keyword evidence="6" id="KW-1185">Reference proteome</keyword>
<dbReference type="VEuPathDB" id="MicrosporidiaDB:NAPIS_ORF02562"/>
<keyword evidence="2 3" id="KW-0694">RNA-binding</keyword>
<feature type="domain" description="RRM" evidence="4">
    <location>
        <begin position="75"/>
        <end position="145"/>
    </location>
</feature>
<gene>
    <name evidence="5" type="ORF">NAPIS_ORF02562</name>
</gene>
<reference evidence="5 6" key="1">
    <citation type="journal article" date="2013" name="BMC Genomics">
        <title>Genome sequencing and comparative genomics of honey bee microsporidia, Nosema apis reveal novel insights into host-parasite interactions.</title>
        <authorList>
            <person name="Chen Yp."/>
            <person name="Pettis J.S."/>
            <person name="Zhao Y."/>
            <person name="Liu X."/>
            <person name="Tallon L.J."/>
            <person name="Sadzewicz L.D."/>
            <person name="Li R."/>
            <person name="Zheng H."/>
            <person name="Huang S."/>
            <person name="Zhang X."/>
            <person name="Hamilton M.C."/>
            <person name="Pernal S.F."/>
            <person name="Melathopoulos A.P."/>
            <person name="Yan X."/>
            <person name="Evans J.D."/>
        </authorList>
    </citation>
    <scope>NUCLEOTIDE SEQUENCE [LARGE SCALE GENOMIC DNA]</scope>
    <source>
        <strain evidence="5 6">BRL 01</strain>
    </source>
</reference>
<dbReference type="InterPro" id="IPR012677">
    <property type="entry name" value="Nucleotide-bd_a/b_plait_sf"/>
</dbReference>
<dbReference type="Pfam" id="PF00076">
    <property type="entry name" value="RRM_1"/>
    <property type="match status" value="3"/>
</dbReference>
<accession>T0MFM4</accession>
<dbReference type="PROSITE" id="PS50102">
    <property type="entry name" value="RRM"/>
    <property type="match status" value="3"/>
</dbReference>
<evidence type="ECO:0000259" key="4">
    <source>
        <dbReference type="PROSITE" id="PS50102"/>
    </source>
</evidence>
<dbReference type="EMBL" id="KE647357">
    <property type="protein sequence ID" value="EQB59865.1"/>
    <property type="molecule type" value="Genomic_DNA"/>
</dbReference>
<feature type="domain" description="RRM" evidence="4">
    <location>
        <begin position="2"/>
        <end position="72"/>
    </location>
</feature>
<name>T0MFM4_9MICR</name>
<organism evidence="5 6">
    <name type="scientific">Vairimorpha apis BRL 01</name>
    <dbReference type="NCBI Taxonomy" id="1037528"/>
    <lineage>
        <taxon>Eukaryota</taxon>
        <taxon>Fungi</taxon>
        <taxon>Fungi incertae sedis</taxon>
        <taxon>Microsporidia</taxon>
        <taxon>Nosematidae</taxon>
        <taxon>Vairimorpha</taxon>
    </lineage>
</organism>
<dbReference type="OrthoDB" id="439808at2759"/>
<dbReference type="CDD" id="cd00590">
    <property type="entry name" value="RRM_SF"/>
    <property type="match status" value="1"/>
</dbReference>
<dbReference type="Gene3D" id="3.30.70.330">
    <property type="match status" value="3"/>
</dbReference>
<evidence type="ECO:0000313" key="5">
    <source>
        <dbReference type="EMBL" id="EQB59865.1"/>
    </source>
</evidence>
<evidence type="ECO:0000256" key="2">
    <source>
        <dbReference type="ARBA" id="ARBA00022884"/>
    </source>
</evidence>
<dbReference type="InterPro" id="IPR000504">
    <property type="entry name" value="RRM_dom"/>
</dbReference>
<dbReference type="SMART" id="SM00360">
    <property type="entry name" value="RRM"/>
    <property type="match status" value="3"/>
</dbReference>
<dbReference type="InterPro" id="IPR035979">
    <property type="entry name" value="RBD_domain_sf"/>
</dbReference>
<proteinExistence type="predicted"/>
<evidence type="ECO:0000256" key="3">
    <source>
        <dbReference type="PROSITE-ProRule" id="PRU00176"/>
    </source>
</evidence>
<dbReference type="PANTHER" id="PTHR24012">
    <property type="entry name" value="RNA BINDING PROTEIN"/>
    <property type="match status" value="1"/>
</dbReference>
<dbReference type="HOGENOM" id="CLU_1215098_0_0_1"/>
<feature type="domain" description="RRM" evidence="4">
    <location>
        <begin position="151"/>
        <end position="208"/>
    </location>
</feature>
<dbReference type="AlphaFoldDB" id="T0MFM4"/>
<dbReference type="SUPFAM" id="SSF54928">
    <property type="entry name" value="RNA-binding domain, RBD"/>
    <property type="match status" value="2"/>
</dbReference>
<keyword evidence="1" id="KW-0677">Repeat</keyword>
<evidence type="ECO:0000256" key="1">
    <source>
        <dbReference type="ARBA" id="ARBA00022737"/>
    </source>
</evidence>
<dbReference type="GO" id="GO:0003723">
    <property type="term" value="F:RNA binding"/>
    <property type="evidence" value="ECO:0007669"/>
    <property type="project" value="UniProtKB-UniRule"/>
</dbReference>
<protein>
    <submittedName>
        <fullName evidence="5">Poly binding protein</fullName>
    </submittedName>
</protein>